<dbReference type="Proteomes" id="UP001515943">
    <property type="component" value="Unassembled WGS sequence"/>
</dbReference>
<name>A0ABX1FAG5_9PSEU</name>
<reference evidence="2 3" key="1">
    <citation type="submission" date="2019-08" db="EMBL/GenBank/DDBJ databases">
        <title>Lentzea from Indian Himalayas.</title>
        <authorList>
            <person name="Mandal S."/>
            <person name="Mallick Gupta A."/>
            <person name="Maiti P.K."/>
            <person name="Sarkar J."/>
            <person name="Mandal S."/>
        </authorList>
    </citation>
    <scope>NUCLEOTIDE SEQUENCE [LARGE SCALE GENOMIC DNA]</scope>
    <source>
        <strain evidence="2 3">PSKA42</strain>
    </source>
</reference>
<keyword evidence="1" id="KW-0732">Signal</keyword>
<dbReference type="RefSeq" id="WP_167969926.1">
    <property type="nucleotide sequence ID" value="NZ_VSRL01000006.1"/>
</dbReference>
<dbReference type="EMBL" id="VSRL01000006">
    <property type="protein sequence ID" value="NKE55804.1"/>
    <property type="molecule type" value="Genomic_DNA"/>
</dbReference>
<feature type="chain" id="PRO_5045696618" evidence="1">
    <location>
        <begin position="30"/>
        <end position="100"/>
    </location>
</feature>
<feature type="signal peptide" evidence="1">
    <location>
        <begin position="1"/>
        <end position="29"/>
    </location>
</feature>
<evidence type="ECO:0000256" key="1">
    <source>
        <dbReference type="SAM" id="SignalP"/>
    </source>
</evidence>
<proteinExistence type="predicted"/>
<accession>A0ABX1FAG5</accession>
<gene>
    <name evidence="2" type="ORF">FXN61_02780</name>
</gene>
<organism evidence="2 3">
    <name type="scientific">Lentzea indica</name>
    <dbReference type="NCBI Taxonomy" id="2604800"/>
    <lineage>
        <taxon>Bacteria</taxon>
        <taxon>Bacillati</taxon>
        <taxon>Actinomycetota</taxon>
        <taxon>Actinomycetes</taxon>
        <taxon>Pseudonocardiales</taxon>
        <taxon>Pseudonocardiaceae</taxon>
        <taxon>Lentzea</taxon>
    </lineage>
</organism>
<evidence type="ECO:0000313" key="3">
    <source>
        <dbReference type="Proteomes" id="UP001515943"/>
    </source>
</evidence>
<comment type="caution">
    <text evidence="2">The sequence shown here is derived from an EMBL/GenBank/DDBJ whole genome shotgun (WGS) entry which is preliminary data.</text>
</comment>
<evidence type="ECO:0000313" key="2">
    <source>
        <dbReference type="EMBL" id="NKE55804.1"/>
    </source>
</evidence>
<keyword evidence="3" id="KW-1185">Reference proteome</keyword>
<protein>
    <submittedName>
        <fullName evidence="2">Uncharacterized protein</fullName>
    </submittedName>
</protein>
<sequence length="100" mass="10135">MGKIRTVSSLLTGALVAAFVLVGAGSASASEGVGTLACGYWVDGSGGGNITNCSGYARWGVWEYYFPAGQTHRACIGAGQTHHIGADSSIRSAYLSGESC</sequence>